<dbReference type="CDD" id="cd00531">
    <property type="entry name" value="NTF2_like"/>
    <property type="match status" value="1"/>
</dbReference>
<dbReference type="Pfam" id="PF13577">
    <property type="entry name" value="SnoaL_4"/>
    <property type="match status" value="1"/>
</dbReference>
<dbReference type="Gene3D" id="3.10.450.50">
    <property type="match status" value="1"/>
</dbReference>
<reference evidence="2" key="1">
    <citation type="submission" date="2018-05" db="EMBL/GenBank/DDBJ databases">
        <authorList>
            <person name="Lanie J.A."/>
            <person name="Ng W.-L."/>
            <person name="Kazmierczak K.M."/>
            <person name="Andrzejewski T.M."/>
            <person name="Davidsen T.M."/>
            <person name="Wayne K.J."/>
            <person name="Tettelin H."/>
            <person name="Glass J.I."/>
            <person name="Rusch D."/>
            <person name="Podicherti R."/>
            <person name="Tsui H.-C.T."/>
            <person name="Winkler M.E."/>
        </authorList>
    </citation>
    <scope>NUCLEOTIDE SEQUENCE</scope>
</reference>
<gene>
    <name evidence="2" type="ORF">METZ01_LOCUS308689</name>
</gene>
<dbReference type="InterPro" id="IPR037401">
    <property type="entry name" value="SnoaL-like"/>
</dbReference>
<evidence type="ECO:0000313" key="2">
    <source>
        <dbReference type="EMBL" id="SVC55835.1"/>
    </source>
</evidence>
<dbReference type="EMBL" id="UINC01097812">
    <property type="protein sequence ID" value="SVC55835.1"/>
    <property type="molecule type" value="Genomic_DNA"/>
</dbReference>
<feature type="domain" description="SnoaL-like" evidence="1">
    <location>
        <begin position="6"/>
        <end position="133"/>
    </location>
</feature>
<dbReference type="InterPro" id="IPR032710">
    <property type="entry name" value="NTF2-like_dom_sf"/>
</dbReference>
<dbReference type="SUPFAM" id="SSF54427">
    <property type="entry name" value="NTF2-like"/>
    <property type="match status" value="1"/>
</dbReference>
<sequence length="149" mass="17555">MTLEEFLEKEAIKELRIMYSHYFDGKMVDSLVDLFTDDAVCEFGPNYGGDWIAKDAIRENFSKFLGGDGPAYEVLHSVTNPWIRLIDDTTANGRWYLHDLRTSEGAENPIILYGIYDDIYKKVFGKWKIHRTRIDFLWPQREFYGQRDL</sequence>
<accession>A0A382N684</accession>
<protein>
    <recommendedName>
        <fullName evidence="1">SnoaL-like domain-containing protein</fullName>
    </recommendedName>
</protein>
<proteinExistence type="predicted"/>
<dbReference type="AlphaFoldDB" id="A0A382N684"/>
<evidence type="ECO:0000259" key="1">
    <source>
        <dbReference type="Pfam" id="PF13577"/>
    </source>
</evidence>
<name>A0A382N684_9ZZZZ</name>
<organism evidence="2">
    <name type="scientific">marine metagenome</name>
    <dbReference type="NCBI Taxonomy" id="408172"/>
    <lineage>
        <taxon>unclassified sequences</taxon>
        <taxon>metagenomes</taxon>
        <taxon>ecological metagenomes</taxon>
    </lineage>
</organism>